<evidence type="ECO:0000256" key="7">
    <source>
        <dbReference type="ARBA" id="ARBA00022777"/>
    </source>
</evidence>
<dbReference type="OrthoDB" id="9812123at2"/>
<keyword evidence="5" id="KW-0479">Metal-binding</keyword>
<keyword evidence="11" id="KW-0670">Pyruvate</keyword>
<dbReference type="InterPro" id="IPR015793">
    <property type="entry name" value="Pyrv_Knase_brl"/>
</dbReference>
<gene>
    <name evidence="13" type="ORF">FRY97_06410</name>
</gene>
<dbReference type="SUPFAM" id="SSF51621">
    <property type="entry name" value="Phosphoenolpyruvate/pyruvate domain"/>
    <property type="match status" value="1"/>
</dbReference>
<protein>
    <recommendedName>
        <fullName evidence="3">pyruvate kinase</fullName>
        <ecNumber evidence="3">2.7.1.40</ecNumber>
    </recommendedName>
</protein>
<dbReference type="Proteomes" id="UP000321580">
    <property type="component" value="Unassembled WGS sequence"/>
</dbReference>
<feature type="domain" description="Pyruvate kinase barrel" evidence="12">
    <location>
        <begin position="358"/>
        <end position="573"/>
    </location>
</feature>
<keyword evidence="6" id="KW-0547">Nucleotide-binding</keyword>
<name>A0A5C6RTD5_9BACT</name>
<comment type="pathway">
    <text evidence="1">Carbohydrate degradation; glycolysis; pyruvate from D-glyceraldehyde 3-phosphate: step 5/5.</text>
</comment>
<evidence type="ECO:0000259" key="12">
    <source>
        <dbReference type="Pfam" id="PF00224"/>
    </source>
</evidence>
<dbReference type="InterPro" id="IPR040442">
    <property type="entry name" value="Pyrv_kinase-like_dom_sf"/>
</dbReference>
<keyword evidence="4" id="KW-0808">Transferase</keyword>
<dbReference type="Gene3D" id="3.20.20.60">
    <property type="entry name" value="Phosphoenolpyruvate-binding domains"/>
    <property type="match status" value="2"/>
</dbReference>
<evidence type="ECO:0000256" key="10">
    <source>
        <dbReference type="ARBA" id="ARBA00023152"/>
    </source>
</evidence>
<comment type="caution">
    <text evidence="13">The sequence shown here is derived from an EMBL/GenBank/DDBJ whole genome shotgun (WGS) entry which is preliminary data.</text>
</comment>
<accession>A0A5C6RTD5</accession>
<comment type="similarity">
    <text evidence="2">Belongs to the pyruvate kinase family.</text>
</comment>
<feature type="domain" description="Pyruvate kinase barrel" evidence="12">
    <location>
        <begin position="133"/>
        <end position="212"/>
    </location>
</feature>
<dbReference type="InterPro" id="IPR011037">
    <property type="entry name" value="Pyrv_Knase-like_insert_dom_sf"/>
</dbReference>
<evidence type="ECO:0000256" key="1">
    <source>
        <dbReference type="ARBA" id="ARBA00004997"/>
    </source>
</evidence>
<dbReference type="EC" id="2.7.1.40" evidence="3"/>
<dbReference type="PANTHER" id="PTHR11817">
    <property type="entry name" value="PYRUVATE KINASE"/>
    <property type="match status" value="1"/>
</dbReference>
<keyword evidence="9" id="KW-0460">Magnesium</keyword>
<dbReference type="Gene3D" id="2.40.33.10">
    <property type="entry name" value="PK beta-barrel domain-like"/>
    <property type="match status" value="1"/>
</dbReference>
<dbReference type="GO" id="GO:0030955">
    <property type="term" value="F:potassium ion binding"/>
    <property type="evidence" value="ECO:0007669"/>
    <property type="project" value="InterPro"/>
</dbReference>
<evidence type="ECO:0000256" key="9">
    <source>
        <dbReference type="ARBA" id="ARBA00022842"/>
    </source>
</evidence>
<dbReference type="AlphaFoldDB" id="A0A5C6RTD5"/>
<keyword evidence="10" id="KW-0324">Glycolysis</keyword>
<dbReference type="InterPro" id="IPR015806">
    <property type="entry name" value="Pyrv_Knase_insert_dom_sf"/>
</dbReference>
<evidence type="ECO:0000256" key="2">
    <source>
        <dbReference type="ARBA" id="ARBA00008663"/>
    </source>
</evidence>
<organism evidence="13 14">
    <name type="scientific">Phaeodactylibacter luteus</name>
    <dbReference type="NCBI Taxonomy" id="1564516"/>
    <lineage>
        <taxon>Bacteria</taxon>
        <taxon>Pseudomonadati</taxon>
        <taxon>Bacteroidota</taxon>
        <taxon>Saprospiria</taxon>
        <taxon>Saprospirales</taxon>
        <taxon>Haliscomenobacteraceae</taxon>
        <taxon>Phaeodactylibacter</taxon>
    </lineage>
</organism>
<evidence type="ECO:0000313" key="14">
    <source>
        <dbReference type="Proteomes" id="UP000321580"/>
    </source>
</evidence>
<proteinExistence type="inferred from homology"/>
<sequence>MIIPEKDVLQQMLSQIQEIKAHALQMEARYADAVERTCPRLQPSARNLVHYRALRTFDIRALQRSLGQMGLSRLARAEGHVLASLDTAEAALQSLSNEVPLQLGGTAGLSIPEATTVVRTHTRELLGYRTEGRRARIMVTLPSEAAEDYTMVEALLRAGMNCARINCAHDGPEKWAQMIAHVRKASEALGCRCQVAMDLAGPKIRTGALLPGPAVRRFKPKRDAWGQVVEPARIWIGPQPPVEKGAFHLPATITQVAALQGQPAIWLSDTRARSRELPLSDWSPQGVWAASSRTLYLENGSYLFTSPSMEKAAFAVSGLPAAEAAILLKPGDELAVYRDGRPGQNAQYSLEGEQIALACISCTAPEVFDSVRVGEPVLFDDGKIRAEIVAAEPTHFVAKVQQAKAGGSLLRADKGMNFPESCLQISGLTEKDRADLPFVSAHADVVNLSFVNSAADVDELLQAIDGLGATGQLGVILKIETQAGFDQLPQILLAGMQAYPVGVMIARGDLAVECGWENIGRVQEEIQALCQAAHLPDIWATQVLENLAKKGIPSRAEITDAVMAQRAECVMLNKGPYILDAVRLLDRILKDMEPHQDKSAPLLPPMERAKGE</sequence>
<dbReference type="UniPathway" id="UPA00109">
    <property type="reaction ID" value="UER00188"/>
</dbReference>
<dbReference type="Pfam" id="PF00224">
    <property type="entry name" value="PK"/>
    <property type="match status" value="2"/>
</dbReference>
<keyword evidence="14" id="KW-1185">Reference proteome</keyword>
<dbReference type="GO" id="GO:0016301">
    <property type="term" value="F:kinase activity"/>
    <property type="evidence" value="ECO:0007669"/>
    <property type="project" value="UniProtKB-KW"/>
</dbReference>
<dbReference type="RefSeq" id="WP_147166620.1">
    <property type="nucleotide sequence ID" value="NZ_VOOR01000009.1"/>
</dbReference>
<dbReference type="NCBIfam" id="NF011314">
    <property type="entry name" value="PRK14725.1"/>
    <property type="match status" value="1"/>
</dbReference>
<evidence type="ECO:0000313" key="13">
    <source>
        <dbReference type="EMBL" id="TXB65611.1"/>
    </source>
</evidence>
<evidence type="ECO:0000256" key="8">
    <source>
        <dbReference type="ARBA" id="ARBA00022840"/>
    </source>
</evidence>
<evidence type="ECO:0000256" key="3">
    <source>
        <dbReference type="ARBA" id="ARBA00012142"/>
    </source>
</evidence>
<keyword evidence="7" id="KW-0418">Kinase</keyword>
<dbReference type="GO" id="GO:0005524">
    <property type="term" value="F:ATP binding"/>
    <property type="evidence" value="ECO:0007669"/>
    <property type="project" value="UniProtKB-KW"/>
</dbReference>
<evidence type="ECO:0000256" key="11">
    <source>
        <dbReference type="ARBA" id="ARBA00023317"/>
    </source>
</evidence>
<evidence type="ECO:0000256" key="6">
    <source>
        <dbReference type="ARBA" id="ARBA00022741"/>
    </source>
</evidence>
<dbReference type="EMBL" id="VOOR01000009">
    <property type="protein sequence ID" value="TXB65611.1"/>
    <property type="molecule type" value="Genomic_DNA"/>
</dbReference>
<evidence type="ECO:0000256" key="5">
    <source>
        <dbReference type="ARBA" id="ARBA00022723"/>
    </source>
</evidence>
<evidence type="ECO:0000256" key="4">
    <source>
        <dbReference type="ARBA" id="ARBA00022679"/>
    </source>
</evidence>
<dbReference type="SUPFAM" id="SSF50800">
    <property type="entry name" value="PK beta-barrel domain-like"/>
    <property type="match status" value="1"/>
</dbReference>
<reference evidence="13 14" key="1">
    <citation type="submission" date="2019-08" db="EMBL/GenBank/DDBJ databases">
        <title>Genome of Phaeodactylibacter luteus.</title>
        <authorList>
            <person name="Bowman J.P."/>
        </authorList>
    </citation>
    <scope>NUCLEOTIDE SEQUENCE [LARGE SCALE GENOMIC DNA]</scope>
    <source>
        <strain evidence="13 14">KCTC 42180</strain>
    </source>
</reference>
<keyword evidence="8" id="KW-0067">ATP-binding</keyword>
<dbReference type="InterPro" id="IPR015813">
    <property type="entry name" value="Pyrv/PenolPyrv_kinase-like_dom"/>
</dbReference>
<dbReference type="GO" id="GO:0004743">
    <property type="term" value="F:pyruvate kinase activity"/>
    <property type="evidence" value="ECO:0007669"/>
    <property type="project" value="UniProtKB-EC"/>
</dbReference>
<dbReference type="InterPro" id="IPR001697">
    <property type="entry name" value="Pyr_Knase"/>
</dbReference>
<dbReference type="GO" id="GO:0000287">
    <property type="term" value="F:magnesium ion binding"/>
    <property type="evidence" value="ECO:0007669"/>
    <property type="project" value="InterPro"/>
</dbReference>